<dbReference type="OrthoDB" id="527990at2759"/>
<reference evidence="1" key="1">
    <citation type="submission" date="2022-03" db="EMBL/GenBank/DDBJ databases">
        <authorList>
            <person name="Lindestad O."/>
        </authorList>
    </citation>
    <scope>NUCLEOTIDE SEQUENCE</scope>
</reference>
<evidence type="ECO:0000313" key="1">
    <source>
        <dbReference type="EMBL" id="CAH2207410.1"/>
    </source>
</evidence>
<comment type="caution">
    <text evidence="1">The sequence shown here is derived from an EMBL/GenBank/DDBJ whole genome shotgun (WGS) entry which is preliminary data.</text>
</comment>
<name>A0A8S4QC63_9NEOP</name>
<protein>
    <submittedName>
        <fullName evidence="1">Jg3755 protein</fullName>
    </submittedName>
</protein>
<dbReference type="Proteomes" id="UP000838756">
    <property type="component" value="Unassembled WGS sequence"/>
</dbReference>
<evidence type="ECO:0000313" key="2">
    <source>
        <dbReference type="Proteomes" id="UP000838756"/>
    </source>
</evidence>
<keyword evidence="2" id="KW-1185">Reference proteome</keyword>
<dbReference type="SUPFAM" id="SSF55486">
    <property type="entry name" value="Metalloproteases ('zincins'), catalytic domain"/>
    <property type="match status" value="1"/>
</dbReference>
<organism evidence="1 2">
    <name type="scientific">Pararge aegeria aegeria</name>
    <dbReference type="NCBI Taxonomy" id="348720"/>
    <lineage>
        <taxon>Eukaryota</taxon>
        <taxon>Metazoa</taxon>
        <taxon>Ecdysozoa</taxon>
        <taxon>Arthropoda</taxon>
        <taxon>Hexapoda</taxon>
        <taxon>Insecta</taxon>
        <taxon>Pterygota</taxon>
        <taxon>Neoptera</taxon>
        <taxon>Endopterygota</taxon>
        <taxon>Lepidoptera</taxon>
        <taxon>Glossata</taxon>
        <taxon>Ditrysia</taxon>
        <taxon>Papilionoidea</taxon>
        <taxon>Nymphalidae</taxon>
        <taxon>Satyrinae</taxon>
        <taxon>Satyrini</taxon>
        <taxon>Parargina</taxon>
        <taxon>Pararge</taxon>
    </lineage>
</organism>
<dbReference type="AlphaFoldDB" id="A0A8S4QC63"/>
<sequence>MSPHSVIENGEEESQEEILGVENTDFVLYVSAVETERCRRGLTVAYASHCQQEAALD</sequence>
<feature type="non-terminal residue" evidence="1">
    <location>
        <position position="57"/>
    </location>
</feature>
<accession>A0A8S4QC63</accession>
<feature type="non-terminal residue" evidence="1">
    <location>
        <position position="1"/>
    </location>
</feature>
<gene>
    <name evidence="1" type="primary">jg3755</name>
    <name evidence="1" type="ORF">PAEG_LOCUS32</name>
</gene>
<dbReference type="Gene3D" id="3.10.170.20">
    <property type="match status" value="1"/>
</dbReference>
<dbReference type="EMBL" id="CAKXAJ010000108">
    <property type="protein sequence ID" value="CAH2207410.1"/>
    <property type="molecule type" value="Genomic_DNA"/>
</dbReference>
<proteinExistence type="predicted"/>